<accession>A0A1H4ZK19</accession>
<dbReference type="GO" id="GO:0004181">
    <property type="term" value="F:metallocarboxypeptidase activity"/>
    <property type="evidence" value="ECO:0007669"/>
    <property type="project" value="InterPro"/>
</dbReference>
<dbReference type="InterPro" id="IPR000834">
    <property type="entry name" value="Peptidase_M14"/>
</dbReference>
<evidence type="ECO:0000256" key="1">
    <source>
        <dbReference type="ARBA" id="ARBA00001947"/>
    </source>
</evidence>
<dbReference type="Gene3D" id="2.60.40.3120">
    <property type="match status" value="1"/>
</dbReference>
<evidence type="ECO:0000313" key="5">
    <source>
        <dbReference type="Proteomes" id="UP000242849"/>
    </source>
</evidence>
<dbReference type="Proteomes" id="UP000242849">
    <property type="component" value="Unassembled WGS sequence"/>
</dbReference>
<dbReference type="Gene3D" id="3.40.630.10">
    <property type="entry name" value="Zn peptidases"/>
    <property type="match status" value="1"/>
</dbReference>
<dbReference type="OrthoDB" id="5490902at2"/>
<sequence length="377" mass="42706">MQISSNFDSGNIEVIDASNPQQVQLAIRPDLNSGHFQWLHFKVEGLQPGQRYGFSLGNAGQSSYKNAWSGYHAVASYDQRDWFRVPSRFEEGALKFDIEPQHGQIWFAYFEPYSRERHSQLIEDAQRLAGAELFATGKSIEGRPIELLHISRNPQAQRKIWLIAQQHPGEHMAEWFMQGLLERLQRRDDAELNTLLEQADLYLVPNMNPDGAFRGHLRTNVAGRDLNRAWQSASEADSPEVYFVQQQMRAVGVDLFLDIHGDEEIPHVFVAGCEGNPGYSPRLQRLENQFKQLLIDNGAEFQTTFGYTPDQFGQANTSLACNAVGMEFDCLAFTIEMPFKDHDDRPNPQTGWSSARSMQLGKDVLSVAAAMVGQLRE</sequence>
<dbReference type="EMBL" id="FNSC01000001">
    <property type="protein sequence ID" value="SED30442.1"/>
    <property type="molecule type" value="Genomic_DNA"/>
</dbReference>
<dbReference type="PROSITE" id="PS52035">
    <property type="entry name" value="PEPTIDASE_M14"/>
    <property type="match status" value="1"/>
</dbReference>
<evidence type="ECO:0000313" key="4">
    <source>
        <dbReference type="EMBL" id="SED30442.1"/>
    </source>
</evidence>
<dbReference type="CDD" id="cd06234">
    <property type="entry name" value="M14_PaCCP-like"/>
    <property type="match status" value="1"/>
</dbReference>
<dbReference type="Pfam" id="PF18027">
    <property type="entry name" value="Pepdidase_M14_N"/>
    <property type="match status" value="1"/>
</dbReference>
<dbReference type="GO" id="GO:0006508">
    <property type="term" value="P:proteolysis"/>
    <property type="evidence" value="ECO:0007669"/>
    <property type="project" value="InterPro"/>
</dbReference>
<dbReference type="InterPro" id="IPR040626">
    <property type="entry name" value="Pepdidase_M14_N"/>
</dbReference>
<feature type="domain" description="Peptidase M14" evidence="3">
    <location>
        <begin position="111"/>
        <end position="372"/>
    </location>
</feature>
<gene>
    <name evidence="4" type="ORF">SAMN05421553_2419</name>
</gene>
<dbReference type="GO" id="GO:0008270">
    <property type="term" value="F:zinc ion binding"/>
    <property type="evidence" value="ECO:0007669"/>
    <property type="project" value="InterPro"/>
</dbReference>
<comment type="cofactor">
    <cofactor evidence="1">
        <name>Zn(2+)</name>
        <dbReference type="ChEBI" id="CHEBI:29105"/>
    </cofactor>
</comment>
<evidence type="ECO:0000256" key="2">
    <source>
        <dbReference type="PROSITE-ProRule" id="PRU01379"/>
    </source>
</evidence>
<dbReference type="RefSeq" id="WP_090380818.1">
    <property type="nucleotide sequence ID" value="NZ_FNSC01000001.1"/>
</dbReference>
<comment type="similarity">
    <text evidence="2">Belongs to the peptidase M14 family.</text>
</comment>
<reference evidence="5" key="1">
    <citation type="submission" date="2016-10" db="EMBL/GenBank/DDBJ databases">
        <authorList>
            <person name="Varghese N."/>
            <person name="Submissions S."/>
        </authorList>
    </citation>
    <scope>NUCLEOTIDE SEQUENCE [LARGE SCALE GENOMIC DNA]</scope>
    <source>
        <strain evidence="5">DSM 12111</strain>
    </source>
</reference>
<dbReference type="Pfam" id="PF00246">
    <property type="entry name" value="Peptidase_M14"/>
    <property type="match status" value="1"/>
</dbReference>
<protein>
    <submittedName>
        <fullName evidence="4">Murein tripeptide amidase MpaA</fullName>
    </submittedName>
</protein>
<keyword evidence="5" id="KW-1185">Reference proteome</keyword>
<dbReference type="SUPFAM" id="SSF53187">
    <property type="entry name" value="Zn-dependent exopeptidases"/>
    <property type="match status" value="1"/>
</dbReference>
<proteinExistence type="inferred from homology"/>
<dbReference type="SMART" id="SM00631">
    <property type="entry name" value="Zn_pept"/>
    <property type="match status" value="1"/>
</dbReference>
<name>A0A1H4ZK19_PSEAG</name>
<dbReference type="AlphaFoldDB" id="A0A1H4ZK19"/>
<dbReference type="PANTHER" id="PTHR12756:SF11">
    <property type="entry name" value="CYTOSOLIC CARBOXYPEPTIDASE 1"/>
    <property type="match status" value="1"/>
</dbReference>
<feature type="active site" description="Proton donor/acceptor" evidence="2">
    <location>
        <position position="336"/>
    </location>
</feature>
<dbReference type="PANTHER" id="PTHR12756">
    <property type="entry name" value="CYTOSOLIC CARBOXYPEPTIDASE"/>
    <property type="match status" value="1"/>
</dbReference>
<dbReference type="InterPro" id="IPR050821">
    <property type="entry name" value="Cytosolic_carboxypeptidase"/>
</dbReference>
<evidence type="ECO:0000259" key="3">
    <source>
        <dbReference type="PROSITE" id="PS52035"/>
    </source>
</evidence>
<organism evidence="4 5">
    <name type="scientific">Pseudomonas anguilliseptica</name>
    <dbReference type="NCBI Taxonomy" id="53406"/>
    <lineage>
        <taxon>Bacteria</taxon>
        <taxon>Pseudomonadati</taxon>
        <taxon>Pseudomonadota</taxon>
        <taxon>Gammaproteobacteria</taxon>
        <taxon>Pseudomonadales</taxon>
        <taxon>Pseudomonadaceae</taxon>
        <taxon>Pseudomonas</taxon>
    </lineage>
</organism>
<dbReference type="STRING" id="53406.SAMN05421553_2419"/>